<feature type="repeat" description="RCC1" evidence="3">
    <location>
        <begin position="313"/>
        <end position="368"/>
    </location>
</feature>
<dbReference type="PROSITE" id="PS00626">
    <property type="entry name" value="RCC1_2"/>
    <property type="match status" value="1"/>
</dbReference>
<feature type="compositionally biased region" description="Pro residues" evidence="4">
    <location>
        <begin position="1121"/>
        <end position="1130"/>
    </location>
</feature>
<feature type="repeat" description="RCC1" evidence="3">
    <location>
        <begin position="262"/>
        <end position="313"/>
    </location>
</feature>
<feature type="domain" description="UBA" evidence="5">
    <location>
        <begin position="939"/>
        <end position="983"/>
    </location>
</feature>
<dbReference type="Pfam" id="PF00415">
    <property type="entry name" value="RCC1"/>
    <property type="match status" value="1"/>
</dbReference>
<dbReference type="Pfam" id="PF13540">
    <property type="entry name" value="RCC1_2"/>
    <property type="match status" value="2"/>
</dbReference>
<dbReference type="InterPro" id="IPR009091">
    <property type="entry name" value="RCC1/BLIP-II"/>
</dbReference>
<feature type="compositionally biased region" description="Basic residues" evidence="4">
    <location>
        <begin position="1157"/>
        <end position="1172"/>
    </location>
</feature>
<evidence type="ECO:0000313" key="6">
    <source>
        <dbReference type="EMBL" id="EDQ85787.1"/>
    </source>
</evidence>
<dbReference type="SMART" id="SM00248">
    <property type="entry name" value="ANK"/>
    <property type="match status" value="2"/>
</dbReference>
<dbReference type="InterPro" id="IPR002110">
    <property type="entry name" value="Ankyrin_rpt"/>
</dbReference>
<dbReference type="Gene3D" id="1.25.40.20">
    <property type="entry name" value="Ankyrin repeat-containing domain"/>
    <property type="match status" value="1"/>
</dbReference>
<feature type="compositionally biased region" description="Polar residues" evidence="4">
    <location>
        <begin position="1105"/>
        <end position="1114"/>
    </location>
</feature>
<feature type="region of interest" description="Disordered" evidence="4">
    <location>
        <begin position="1002"/>
        <end position="1200"/>
    </location>
</feature>
<evidence type="ECO:0000256" key="1">
    <source>
        <dbReference type="ARBA" id="ARBA00022737"/>
    </source>
</evidence>
<evidence type="ECO:0000256" key="2">
    <source>
        <dbReference type="PROSITE-ProRule" id="PRU00023"/>
    </source>
</evidence>
<dbReference type="InParanoid" id="A9V9V0"/>
<sequence>MVRSKSRTATWGHARLIKLTHAQRAVAADDVDQLAKFLETPGIVNTRSQRSYLELITPLSSAVQLSRSPSQLAHRCPCSTPSSCSLSAAHGLTLLHVAAAYGAMQCLELLINTPGIELDARDHENSWNALHRAAYHAQLHMSNAAQGLNSSNKHEAVSIFGWGDNSTFALGLHNDNTSIKPRLVTFPHNVAITTLSTSKFHTLFLTTTGRVYACGHGRGGRLGIGALDYSTLGIRPLDAPSNVRFVAVAAGRDHSLFVTTNGFVLSCGTNQFGQLGMRDVAELHTPAILKTLRGQRARLAAASGVHSVIVTDGGIFTCGQSNGQLGHSHGRAQEAIFEPKLIPDSSQFVGDVVKVEASDSMTVALRTTGLLVLWFRKTERKDQEHLVLHVIDRFREQVFRCCINSSKPEASCQATVVPKLFQARRVFCDPAGAHLLATRSCRRSDFHAPHLGALPVTANAVDTGRVPITAPRLPSLRPRLFGMVQAIPLAKPDVETVRQAVDQWHDHKHNHHLNIMFQTLDTGHEPWLTFAEDMLPNAVITVQDGCMLGHAFVFQQLAALDQRYNPTVEAFELPECTLADLRICLALLYLGHLPITDEPLTEQQRQRLIEVANLLSWSDLSAALNASRNNPASSPTDLLLSRPKNEGAGSSSMRATAVMLRQTSADELLVPRGLLVLHSSVLRALLSRRWNGSDLAEVDYTGWSAQCTETFVTYLYTELAEFGASYQLQDVLEVFGAFQGLFCASWLCVRLRMFDDRSCLHPHAKFFFFRACWTNAVAMASYYSVPRLADLAGQELALRLDLSNFAEVAVHACTFHHRGLIAACAHHAIRHLEHLLCTHVLASIPVELLETMSLVLQRRLPPRALSLPAAGAPIWLLAEFGKIAVDRFVFDPANNPELAAKLKQPYKLTKPARPRRASSRGTSIVDLEAAAAASDDVLAEGEDFFVQSMLKMGFDPLAVRRLLSRYGYSQVGVRRATEILMGNPDFDPTKPISAQAQEVLSGPAQPNAVNAGASANRRTKKSKKRTGTISERAKTASAAAPSTASTPPPLLAALSTDAVSSNADTTIESPPLTPGSPGADGAGRMTSKERRRLRRLQEQEERTQAEASLSSPTTEVVPLPQALPPLPALQPVPSEGGPKASFPSLLPAGGSSDSKHKSSAGHKRSPKKLSQKQRKELLRQQQVDTAQPPTSASSVTSIPPPAGPAASWLFAQPTPPAATMAPLASVAMAAIAAGPTPAAAQRQSASPSKSRPTLLDLEREALADTRAQLLYTSKLQSGAAAPTPEAPMWGGSSLGGSSLERPTAAAGGSFREIVRNLEKERDHAASRRGKSVQVIQIEEAAITALHELYNTADAADEVVSIVCVPRS</sequence>
<dbReference type="eggNOG" id="KOG0783">
    <property type="taxonomic scope" value="Eukaryota"/>
</dbReference>
<keyword evidence="7" id="KW-1185">Reference proteome</keyword>
<dbReference type="InterPro" id="IPR015940">
    <property type="entry name" value="UBA"/>
</dbReference>
<evidence type="ECO:0000313" key="7">
    <source>
        <dbReference type="Proteomes" id="UP000001357"/>
    </source>
</evidence>
<organism evidence="6 7">
    <name type="scientific">Monosiga brevicollis</name>
    <name type="common">Choanoflagellate</name>
    <dbReference type="NCBI Taxonomy" id="81824"/>
    <lineage>
        <taxon>Eukaryota</taxon>
        <taxon>Choanoflagellata</taxon>
        <taxon>Craspedida</taxon>
        <taxon>Salpingoecidae</taxon>
        <taxon>Monosiga</taxon>
    </lineage>
</organism>
<dbReference type="PROSITE" id="PS50030">
    <property type="entry name" value="UBA"/>
    <property type="match status" value="1"/>
</dbReference>
<feature type="repeat" description="ANK" evidence="2">
    <location>
        <begin position="90"/>
        <end position="123"/>
    </location>
</feature>
<feature type="compositionally biased region" description="Basic residues" evidence="4">
    <location>
        <begin position="1017"/>
        <end position="1026"/>
    </location>
</feature>
<keyword evidence="2" id="KW-0040">ANK repeat</keyword>
<dbReference type="GeneID" id="5894739"/>
<dbReference type="SUPFAM" id="SSF48403">
    <property type="entry name" value="Ankyrin repeat"/>
    <property type="match status" value="1"/>
</dbReference>
<feature type="compositionally biased region" description="Low complexity" evidence="4">
    <location>
        <begin position="1035"/>
        <end position="1056"/>
    </location>
</feature>
<reference evidence="6 7" key="1">
    <citation type="journal article" date="2008" name="Nature">
        <title>The genome of the choanoflagellate Monosiga brevicollis and the origin of metazoans.</title>
        <authorList>
            <consortium name="JGI Sequencing"/>
            <person name="King N."/>
            <person name="Westbrook M.J."/>
            <person name="Young S.L."/>
            <person name="Kuo A."/>
            <person name="Abedin M."/>
            <person name="Chapman J."/>
            <person name="Fairclough S."/>
            <person name="Hellsten U."/>
            <person name="Isogai Y."/>
            <person name="Letunic I."/>
            <person name="Marr M."/>
            <person name="Pincus D."/>
            <person name="Putnam N."/>
            <person name="Rokas A."/>
            <person name="Wright K.J."/>
            <person name="Zuzow R."/>
            <person name="Dirks W."/>
            <person name="Good M."/>
            <person name="Goodstein D."/>
            <person name="Lemons D."/>
            <person name="Li W."/>
            <person name="Lyons J.B."/>
            <person name="Morris A."/>
            <person name="Nichols S."/>
            <person name="Richter D.J."/>
            <person name="Salamov A."/>
            <person name="Bork P."/>
            <person name="Lim W.A."/>
            <person name="Manning G."/>
            <person name="Miller W.T."/>
            <person name="McGinnis W."/>
            <person name="Shapiro H."/>
            <person name="Tjian R."/>
            <person name="Grigoriev I.V."/>
            <person name="Rokhsar D."/>
        </authorList>
    </citation>
    <scope>NUCLEOTIDE SEQUENCE [LARGE SCALE GENOMIC DNA]</scope>
    <source>
        <strain evidence="7">MX1 / ATCC 50154</strain>
    </source>
</reference>
<protein>
    <recommendedName>
        <fullName evidence="5">UBA domain-containing protein</fullName>
    </recommendedName>
</protein>
<dbReference type="InterPro" id="IPR000408">
    <property type="entry name" value="Reg_chr_condens"/>
</dbReference>
<feature type="compositionally biased region" description="Basic and acidic residues" evidence="4">
    <location>
        <begin position="1095"/>
        <end position="1104"/>
    </location>
</feature>
<dbReference type="PROSITE" id="PS50012">
    <property type="entry name" value="RCC1_3"/>
    <property type="match status" value="4"/>
</dbReference>
<dbReference type="SUPFAM" id="SSF50985">
    <property type="entry name" value="RCC1/BLIP-II"/>
    <property type="match status" value="1"/>
</dbReference>
<dbReference type="Pfam" id="PF13637">
    <property type="entry name" value="Ank_4"/>
    <property type="match status" value="1"/>
</dbReference>
<accession>A9V9V0</accession>
<dbReference type="EMBL" id="CH991571">
    <property type="protein sequence ID" value="EDQ85787.1"/>
    <property type="molecule type" value="Genomic_DNA"/>
</dbReference>
<gene>
    <name evidence="6" type="ORF">MONBRDRAFT_11635</name>
</gene>
<dbReference type="STRING" id="81824.A9V9V0"/>
<proteinExistence type="predicted"/>
<dbReference type="PRINTS" id="PR00633">
    <property type="entry name" value="RCCNDNSATION"/>
</dbReference>
<dbReference type="Gene3D" id="2.130.10.30">
    <property type="entry name" value="Regulator of chromosome condensation 1/beta-lactamase-inhibitor protein II"/>
    <property type="match status" value="1"/>
</dbReference>
<dbReference type="InterPro" id="IPR011333">
    <property type="entry name" value="SKP1/BTB/POZ_sf"/>
</dbReference>
<feature type="region of interest" description="Disordered" evidence="4">
    <location>
        <begin position="1276"/>
        <end position="1305"/>
    </location>
</feature>
<feature type="repeat" description="RCC1" evidence="3">
    <location>
        <begin position="157"/>
        <end position="208"/>
    </location>
</feature>
<feature type="compositionally biased region" description="Polar residues" evidence="4">
    <location>
        <begin position="1183"/>
        <end position="1197"/>
    </location>
</feature>
<dbReference type="PANTHER" id="PTHR22872:SF2">
    <property type="entry name" value="INHIBITOR OF BRUTON TYROSINE KINASE"/>
    <property type="match status" value="1"/>
</dbReference>
<dbReference type="Proteomes" id="UP000001357">
    <property type="component" value="Unassembled WGS sequence"/>
</dbReference>
<dbReference type="PANTHER" id="PTHR22872">
    <property type="entry name" value="BTK-BINDING PROTEIN-RELATED"/>
    <property type="match status" value="1"/>
</dbReference>
<feature type="region of interest" description="Disordered" evidence="4">
    <location>
        <begin position="628"/>
        <end position="650"/>
    </location>
</feature>
<dbReference type="Gene3D" id="3.30.710.10">
    <property type="entry name" value="Potassium Channel Kv1.1, Chain A"/>
    <property type="match status" value="1"/>
</dbReference>
<dbReference type="KEGG" id="mbr:MONBRDRAFT_11635"/>
<dbReference type="InterPro" id="IPR051625">
    <property type="entry name" value="Signaling_Regulatory_Domain"/>
</dbReference>
<keyword evidence="1" id="KW-0677">Repeat</keyword>
<feature type="repeat" description="RCC1" evidence="3">
    <location>
        <begin position="209"/>
        <end position="261"/>
    </location>
</feature>
<evidence type="ECO:0000259" key="5">
    <source>
        <dbReference type="PROSITE" id="PS50030"/>
    </source>
</evidence>
<feature type="compositionally biased region" description="Polar residues" evidence="4">
    <location>
        <begin position="1057"/>
        <end position="1068"/>
    </location>
</feature>
<dbReference type="RefSeq" id="XP_001749502.1">
    <property type="nucleotide sequence ID" value="XM_001749450.1"/>
</dbReference>
<name>A9V9V0_MONBE</name>
<dbReference type="InterPro" id="IPR036770">
    <property type="entry name" value="Ankyrin_rpt-contain_sf"/>
</dbReference>
<evidence type="ECO:0000256" key="3">
    <source>
        <dbReference type="PROSITE-ProRule" id="PRU00235"/>
    </source>
</evidence>
<dbReference type="PROSITE" id="PS50088">
    <property type="entry name" value="ANK_REPEAT"/>
    <property type="match status" value="1"/>
</dbReference>
<evidence type="ECO:0000256" key="4">
    <source>
        <dbReference type="SAM" id="MobiDB-lite"/>
    </source>
</evidence>